<gene>
    <name evidence="12" type="ORF">Ocin01_04143</name>
</gene>
<dbReference type="InterPro" id="IPR018094">
    <property type="entry name" value="Thymidylate_kinase"/>
</dbReference>
<feature type="domain" description="Thymidylate kinase-like" evidence="11">
    <location>
        <begin position="58"/>
        <end position="235"/>
    </location>
</feature>
<dbReference type="InterPro" id="IPR027417">
    <property type="entry name" value="P-loop_NTPase"/>
</dbReference>
<feature type="region of interest" description="Disordered" evidence="10">
    <location>
        <begin position="27"/>
        <end position="47"/>
    </location>
</feature>
<dbReference type="GO" id="GO:0005739">
    <property type="term" value="C:mitochondrion"/>
    <property type="evidence" value="ECO:0007669"/>
    <property type="project" value="TreeGrafter"/>
</dbReference>
<dbReference type="GO" id="GO:0005829">
    <property type="term" value="C:cytosol"/>
    <property type="evidence" value="ECO:0007669"/>
    <property type="project" value="TreeGrafter"/>
</dbReference>
<evidence type="ECO:0000313" key="13">
    <source>
        <dbReference type="Proteomes" id="UP000094527"/>
    </source>
</evidence>
<evidence type="ECO:0000256" key="6">
    <source>
        <dbReference type="ARBA" id="ARBA00022727"/>
    </source>
</evidence>
<comment type="caution">
    <text evidence="12">The sequence shown here is derived from an EMBL/GenBank/DDBJ whole genome shotgun (WGS) entry which is preliminary data.</text>
</comment>
<evidence type="ECO:0000256" key="10">
    <source>
        <dbReference type="SAM" id="MobiDB-lite"/>
    </source>
</evidence>
<dbReference type="CDD" id="cd01672">
    <property type="entry name" value="TMPK"/>
    <property type="match status" value="1"/>
</dbReference>
<evidence type="ECO:0000256" key="1">
    <source>
        <dbReference type="ARBA" id="ARBA00004992"/>
    </source>
</evidence>
<name>A0A1D2NBB1_ORCCI</name>
<keyword evidence="8 12" id="KW-0418">Kinase</keyword>
<dbReference type="STRING" id="48709.A0A1D2NBB1"/>
<protein>
    <recommendedName>
        <fullName evidence="4">Thymidylate kinase</fullName>
        <ecNumber evidence="3">2.7.4.9</ecNumber>
    </recommendedName>
</protein>
<keyword evidence="9" id="KW-0067">ATP-binding</keyword>
<evidence type="ECO:0000256" key="9">
    <source>
        <dbReference type="ARBA" id="ARBA00022840"/>
    </source>
</evidence>
<dbReference type="GO" id="GO:0006227">
    <property type="term" value="P:dUDP biosynthetic process"/>
    <property type="evidence" value="ECO:0007669"/>
    <property type="project" value="TreeGrafter"/>
</dbReference>
<keyword evidence="6" id="KW-0545">Nucleotide biosynthesis</keyword>
<keyword evidence="5" id="KW-0808">Transferase</keyword>
<dbReference type="Proteomes" id="UP000094527">
    <property type="component" value="Unassembled WGS sequence"/>
</dbReference>
<dbReference type="OrthoDB" id="425602at2759"/>
<evidence type="ECO:0000256" key="2">
    <source>
        <dbReference type="ARBA" id="ARBA00009776"/>
    </source>
</evidence>
<evidence type="ECO:0000259" key="11">
    <source>
        <dbReference type="Pfam" id="PF02223"/>
    </source>
</evidence>
<dbReference type="InterPro" id="IPR039430">
    <property type="entry name" value="Thymidylate_kin-like_dom"/>
</dbReference>
<dbReference type="EC" id="2.7.4.9" evidence="3"/>
<reference evidence="12 13" key="1">
    <citation type="journal article" date="2016" name="Genome Biol. Evol.">
        <title>Gene Family Evolution Reflects Adaptation to Soil Environmental Stressors in the Genome of the Collembolan Orchesella cincta.</title>
        <authorList>
            <person name="Faddeeva-Vakhrusheva A."/>
            <person name="Derks M.F."/>
            <person name="Anvar S.Y."/>
            <person name="Agamennone V."/>
            <person name="Suring W."/>
            <person name="Smit S."/>
            <person name="van Straalen N.M."/>
            <person name="Roelofs D."/>
        </authorList>
    </citation>
    <scope>NUCLEOTIDE SEQUENCE [LARGE SCALE GENOMIC DNA]</scope>
    <source>
        <tissue evidence="12">Mixed pool</tissue>
    </source>
</reference>
<sequence>MSLYVRKLSSYFVIKLGQLSAVHPKPKALSTSTRAEKSSKMNGNGNGSLGGRGALIVLEGCDKAGKSTQCRLLVEALKKAGKPCHLYAFPDRTTEIGKVIDEYLRCTKNLSDEAIHLLFSTNRWEVMPKIRELLLNGESVVLDRYAFSGVAFSAAKGTLDLAWCMGPDVGLPQPDLVCFLNLSKEAASKRGDFGRERYEKTEFQDKVKSIFLKIQDPAYWKIIDADRTKEEVQSELFQLSIAAVDTSENKPILKLWDSKSKKKEAEAHA</sequence>
<dbReference type="InterPro" id="IPR018095">
    <property type="entry name" value="Thymidylate_kin_CS"/>
</dbReference>
<dbReference type="GO" id="GO:0006235">
    <property type="term" value="P:dTTP biosynthetic process"/>
    <property type="evidence" value="ECO:0007669"/>
    <property type="project" value="TreeGrafter"/>
</dbReference>
<dbReference type="PROSITE" id="PS01331">
    <property type="entry name" value="THYMIDYLATE_KINASE"/>
    <property type="match status" value="1"/>
</dbReference>
<dbReference type="HAMAP" id="MF_00165">
    <property type="entry name" value="Thymidylate_kinase"/>
    <property type="match status" value="1"/>
</dbReference>
<dbReference type="PANTHER" id="PTHR10344:SF1">
    <property type="entry name" value="THYMIDYLATE KINASE"/>
    <property type="match status" value="1"/>
</dbReference>
<comment type="similarity">
    <text evidence="2">Belongs to the thymidylate kinase family.</text>
</comment>
<dbReference type="GO" id="GO:0004550">
    <property type="term" value="F:nucleoside diphosphate kinase activity"/>
    <property type="evidence" value="ECO:0007669"/>
    <property type="project" value="TreeGrafter"/>
</dbReference>
<keyword evidence="13" id="KW-1185">Reference proteome</keyword>
<dbReference type="AlphaFoldDB" id="A0A1D2NBB1"/>
<evidence type="ECO:0000256" key="4">
    <source>
        <dbReference type="ARBA" id="ARBA00017144"/>
    </source>
</evidence>
<organism evidence="12 13">
    <name type="scientific">Orchesella cincta</name>
    <name type="common">Springtail</name>
    <name type="synonym">Podura cincta</name>
    <dbReference type="NCBI Taxonomy" id="48709"/>
    <lineage>
        <taxon>Eukaryota</taxon>
        <taxon>Metazoa</taxon>
        <taxon>Ecdysozoa</taxon>
        <taxon>Arthropoda</taxon>
        <taxon>Hexapoda</taxon>
        <taxon>Collembola</taxon>
        <taxon>Entomobryomorpha</taxon>
        <taxon>Entomobryoidea</taxon>
        <taxon>Orchesellidae</taxon>
        <taxon>Orchesellinae</taxon>
        <taxon>Orchesella</taxon>
    </lineage>
</organism>
<evidence type="ECO:0000256" key="8">
    <source>
        <dbReference type="ARBA" id="ARBA00022777"/>
    </source>
</evidence>
<dbReference type="PANTHER" id="PTHR10344">
    <property type="entry name" value="THYMIDYLATE KINASE"/>
    <property type="match status" value="1"/>
</dbReference>
<dbReference type="OMA" id="FLANAPW"/>
<dbReference type="GO" id="GO:0004798">
    <property type="term" value="F:dTMP kinase activity"/>
    <property type="evidence" value="ECO:0007669"/>
    <property type="project" value="UniProtKB-EC"/>
</dbReference>
<dbReference type="EMBL" id="LJIJ01000107">
    <property type="protein sequence ID" value="ODN02539.1"/>
    <property type="molecule type" value="Genomic_DNA"/>
</dbReference>
<dbReference type="Pfam" id="PF02223">
    <property type="entry name" value="Thymidylate_kin"/>
    <property type="match status" value="1"/>
</dbReference>
<evidence type="ECO:0000256" key="7">
    <source>
        <dbReference type="ARBA" id="ARBA00022741"/>
    </source>
</evidence>
<accession>A0A1D2NBB1</accession>
<dbReference type="GO" id="GO:0005634">
    <property type="term" value="C:nucleus"/>
    <property type="evidence" value="ECO:0007669"/>
    <property type="project" value="TreeGrafter"/>
</dbReference>
<dbReference type="GO" id="GO:0006233">
    <property type="term" value="P:dTDP biosynthetic process"/>
    <property type="evidence" value="ECO:0007669"/>
    <property type="project" value="InterPro"/>
</dbReference>
<evidence type="ECO:0000313" key="12">
    <source>
        <dbReference type="EMBL" id="ODN02539.1"/>
    </source>
</evidence>
<dbReference type="SUPFAM" id="SSF52540">
    <property type="entry name" value="P-loop containing nucleoside triphosphate hydrolases"/>
    <property type="match status" value="1"/>
</dbReference>
<evidence type="ECO:0000256" key="5">
    <source>
        <dbReference type="ARBA" id="ARBA00022679"/>
    </source>
</evidence>
<comment type="pathway">
    <text evidence="1">Pyrimidine metabolism; dTTP biosynthesis.</text>
</comment>
<proteinExistence type="inferred from homology"/>
<dbReference type="GO" id="GO:0005524">
    <property type="term" value="F:ATP binding"/>
    <property type="evidence" value="ECO:0007669"/>
    <property type="project" value="UniProtKB-KW"/>
</dbReference>
<dbReference type="Gene3D" id="3.40.50.300">
    <property type="entry name" value="P-loop containing nucleotide triphosphate hydrolases"/>
    <property type="match status" value="1"/>
</dbReference>
<dbReference type="FunFam" id="3.40.50.300:FF:000679">
    <property type="entry name" value="Thymidylate kinase"/>
    <property type="match status" value="1"/>
</dbReference>
<dbReference type="NCBIfam" id="TIGR00041">
    <property type="entry name" value="DTMP_kinase"/>
    <property type="match status" value="1"/>
</dbReference>
<evidence type="ECO:0000256" key="3">
    <source>
        <dbReference type="ARBA" id="ARBA00012980"/>
    </source>
</evidence>
<keyword evidence="7" id="KW-0547">Nucleotide-binding</keyword>